<sequence length="247" mass="27710">MDWSRAKSALIFSFLLLNLLLGYQLWSEVRTEVNANTNTAELPADKLQIMQQKKITLSTNLNLPSETPRMGDLTYLLQSDSMENRKPTSIIPPVDSSVVFTSKQLIPALGHLIADLEQYSYDVHSSRDGVFVLQRMVDGRPMFQTKLELYNSNLKITAFLQDRVEITGTGEAQQVLSASKIVSSLIESYLENGSVIVDIQLGYYGQIFDSEVQVATPAWRVMLDDSKVYYVDAISGEVLTDNTEDKL</sequence>
<dbReference type="Pfam" id="PF09648">
    <property type="entry name" value="YycI"/>
    <property type="match status" value="1"/>
</dbReference>
<dbReference type="EMBL" id="CP097899">
    <property type="protein sequence ID" value="URN95898.1"/>
    <property type="molecule type" value="Genomic_DNA"/>
</dbReference>
<dbReference type="AlphaFoldDB" id="A0A9J6ZI70"/>
<protein>
    <submittedName>
        <fullName evidence="2">Two-component system regulatory protein YycI</fullName>
    </submittedName>
</protein>
<feature type="domain" description="Regulatory protein YycH-like" evidence="1">
    <location>
        <begin position="113"/>
        <end position="234"/>
    </location>
</feature>
<evidence type="ECO:0000259" key="1">
    <source>
        <dbReference type="Pfam" id="PF09648"/>
    </source>
</evidence>
<proteinExistence type="predicted"/>
<organism evidence="2 3">
    <name type="scientific">Candidatus Pristimantibacillus lignocellulolyticus</name>
    <dbReference type="NCBI Taxonomy" id="2994561"/>
    <lineage>
        <taxon>Bacteria</taxon>
        <taxon>Bacillati</taxon>
        <taxon>Bacillota</taxon>
        <taxon>Bacilli</taxon>
        <taxon>Bacillales</taxon>
        <taxon>Paenibacillaceae</taxon>
        <taxon>Candidatus Pristimantibacillus</taxon>
    </lineage>
</organism>
<accession>A0A9J6ZI70</accession>
<reference evidence="2" key="1">
    <citation type="submission" date="2022-05" db="EMBL/GenBank/DDBJ databases">
        <title>Novel bacterial taxa in a minimal lignocellulolytic consortium and its capacity to transform plastics disclosed by genome-resolved metagenomics.</title>
        <authorList>
            <person name="Rodriguez C.A.D."/>
            <person name="Diaz-Garcia L."/>
            <person name="Herrera K."/>
            <person name="Tarazona N.A."/>
            <person name="Sproer C."/>
            <person name="Overmann J."/>
            <person name="Jimenez D.J."/>
        </authorList>
    </citation>
    <scope>NUCLEOTIDE SEQUENCE</scope>
    <source>
        <strain evidence="2">MAG5</strain>
    </source>
</reference>
<gene>
    <name evidence="2" type="ORF">NAG76_06535</name>
</gene>
<dbReference type="Proteomes" id="UP001056756">
    <property type="component" value="Chromosome"/>
</dbReference>
<dbReference type="GO" id="GO:0016020">
    <property type="term" value="C:membrane"/>
    <property type="evidence" value="ECO:0007669"/>
    <property type="project" value="InterPro"/>
</dbReference>
<dbReference type="Gene3D" id="2.40.128.690">
    <property type="entry name" value="YycH protein, domain 3-like"/>
    <property type="match status" value="1"/>
</dbReference>
<evidence type="ECO:0000313" key="3">
    <source>
        <dbReference type="Proteomes" id="UP001056756"/>
    </source>
</evidence>
<dbReference type="InterPro" id="IPR018604">
    <property type="entry name" value="YycI-like"/>
</dbReference>
<name>A0A9J6ZI70_9BACL</name>
<dbReference type="KEGG" id="plig:NAG76_06535"/>
<evidence type="ECO:0000313" key="2">
    <source>
        <dbReference type="EMBL" id="URN95898.1"/>
    </source>
</evidence>